<evidence type="ECO:0000313" key="5">
    <source>
        <dbReference type="Proteomes" id="UP000297641"/>
    </source>
</evidence>
<dbReference type="AlphaFoldDB" id="A0A7I0IMT6"/>
<dbReference type="PROSITE" id="PS50977">
    <property type="entry name" value="HTH_TETR_2"/>
    <property type="match status" value="1"/>
</dbReference>
<dbReference type="Pfam" id="PF00440">
    <property type="entry name" value="TetR_N"/>
    <property type="match status" value="1"/>
</dbReference>
<dbReference type="GO" id="GO:0003677">
    <property type="term" value="F:DNA binding"/>
    <property type="evidence" value="ECO:0007669"/>
    <property type="project" value="UniProtKB-UniRule"/>
</dbReference>
<protein>
    <submittedName>
        <fullName evidence="4">TetR/AcrR family transcriptional regulator</fullName>
    </submittedName>
</protein>
<dbReference type="Gene3D" id="1.10.357.10">
    <property type="entry name" value="Tetracycline Repressor, domain 2"/>
    <property type="match status" value="1"/>
</dbReference>
<dbReference type="PRINTS" id="PR00455">
    <property type="entry name" value="HTHTETR"/>
</dbReference>
<proteinExistence type="predicted"/>
<feature type="DNA-binding region" description="H-T-H motif" evidence="2">
    <location>
        <begin position="49"/>
        <end position="68"/>
    </location>
</feature>
<gene>
    <name evidence="4" type="ORF">EHQ43_10830</name>
</gene>
<dbReference type="EMBL" id="RQFT01000010">
    <property type="protein sequence ID" value="TGL04780.1"/>
    <property type="molecule type" value="Genomic_DNA"/>
</dbReference>
<dbReference type="RefSeq" id="WP_135771214.1">
    <property type="nucleotide sequence ID" value="NZ_RQFT01000010.1"/>
</dbReference>
<comment type="caution">
    <text evidence="4">The sequence shown here is derived from an EMBL/GenBank/DDBJ whole genome shotgun (WGS) entry which is preliminary data.</text>
</comment>
<accession>A0A7I0IMT6</accession>
<feature type="domain" description="HTH tetR-type" evidence="3">
    <location>
        <begin position="26"/>
        <end position="86"/>
    </location>
</feature>
<dbReference type="PANTHER" id="PTHR43479:SF11">
    <property type="entry name" value="ACREF_ENVCD OPERON REPRESSOR-RELATED"/>
    <property type="match status" value="1"/>
</dbReference>
<evidence type="ECO:0000256" key="2">
    <source>
        <dbReference type="PROSITE-ProRule" id="PRU00335"/>
    </source>
</evidence>
<name>A0A7I0IMT6_9LEPT</name>
<dbReference type="InterPro" id="IPR001647">
    <property type="entry name" value="HTH_TetR"/>
</dbReference>
<evidence type="ECO:0000256" key="1">
    <source>
        <dbReference type="ARBA" id="ARBA00023125"/>
    </source>
</evidence>
<reference evidence="4 5" key="1">
    <citation type="journal article" date="2019" name="PLoS Negl. Trop. Dis.">
        <title>Revisiting the worldwide diversity of Leptospira species in the environment.</title>
        <authorList>
            <person name="Vincent A.T."/>
            <person name="Schiettekatte O."/>
            <person name="Bourhy P."/>
            <person name="Veyrier F.J."/>
            <person name="Picardeau M."/>
        </authorList>
    </citation>
    <scope>NUCLEOTIDE SEQUENCE [LARGE SCALE GENOMIC DNA]</scope>
    <source>
        <strain evidence="4 5">201800273</strain>
    </source>
</reference>
<keyword evidence="1 2" id="KW-0238">DNA-binding</keyword>
<dbReference type="Proteomes" id="UP000297641">
    <property type="component" value="Unassembled WGS sequence"/>
</dbReference>
<dbReference type="SUPFAM" id="SSF46689">
    <property type="entry name" value="Homeodomain-like"/>
    <property type="match status" value="1"/>
</dbReference>
<dbReference type="Gene3D" id="1.10.10.60">
    <property type="entry name" value="Homeodomain-like"/>
    <property type="match status" value="1"/>
</dbReference>
<organism evidence="4 5">
    <name type="scientific">Leptospira bouyouniensis</name>
    <dbReference type="NCBI Taxonomy" id="2484911"/>
    <lineage>
        <taxon>Bacteria</taxon>
        <taxon>Pseudomonadati</taxon>
        <taxon>Spirochaetota</taxon>
        <taxon>Spirochaetia</taxon>
        <taxon>Leptospirales</taxon>
        <taxon>Leptospiraceae</taxon>
        <taxon>Leptospira</taxon>
    </lineage>
</organism>
<evidence type="ECO:0000259" key="3">
    <source>
        <dbReference type="PROSITE" id="PS50977"/>
    </source>
</evidence>
<dbReference type="InterPro" id="IPR009057">
    <property type="entry name" value="Homeodomain-like_sf"/>
</dbReference>
<dbReference type="InterPro" id="IPR050624">
    <property type="entry name" value="HTH-type_Tx_Regulator"/>
</dbReference>
<sequence length="226" mass="26376">MGPIEKNMNSESTMLVKIPLRIRKKKKTEETILSVAKQLFQEKGYARVTVPEIADEADVSVKTIFNYFGSKEELAFQEEVQFCDQLILHLLSRNENQTIFESFQNFLWTLIQSIDPDHLIESLPGFHAWMDDPILEQRYLLLWENYEKRITDALQLELGKKEYDPVLRVIACQIVAILKTLGSKDFKNYLKPIPLALRYRALEKWTLGSLELISGIRNHLQKTDFN</sequence>
<dbReference type="PANTHER" id="PTHR43479">
    <property type="entry name" value="ACREF/ENVCD OPERON REPRESSOR-RELATED"/>
    <property type="match status" value="1"/>
</dbReference>
<evidence type="ECO:0000313" key="4">
    <source>
        <dbReference type="EMBL" id="TGL04780.1"/>
    </source>
</evidence>